<name>A0A1S9PKZ4_9SPHI</name>
<dbReference type="RefSeq" id="WP_078345804.1">
    <property type="nucleotide sequence ID" value="NZ_MBTF01000001.1"/>
</dbReference>
<organism evidence="1 2">
    <name type="scientific">Mucilaginibacter pedocola</name>
    <dbReference type="NCBI Taxonomy" id="1792845"/>
    <lineage>
        <taxon>Bacteria</taxon>
        <taxon>Pseudomonadati</taxon>
        <taxon>Bacteroidota</taxon>
        <taxon>Sphingobacteriia</taxon>
        <taxon>Sphingobacteriales</taxon>
        <taxon>Sphingobacteriaceae</taxon>
        <taxon>Mucilaginibacter</taxon>
    </lineage>
</organism>
<protein>
    <submittedName>
        <fullName evidence="1">Uncharacterized protein</fullName>
    </submittedName>
</protein>
<dbReference type="Proteomes" id="UP000189739">
    <property type="component" value="Unassembled WGS sequence"/>
</dbReference>
<reference evidence="1 2" key="1">
    <citation type="submission" date="2016-07" db="EMBL/GenBank/DDBJ databases">
        <title>Genomic analysis of zinc-resistant bacterium Mucilaginibacter pedocola TBZ30.</title>
        <authorList>
            <person name="Huang J."/>
            <person name="Tang J."/>
        </authorList>
    </citation>
    <scope>NUCLEOTIDE SEQUENCE [LARGE SCALE GENOMIC DNA]</scope>
    <source>
        <strain evidence="1 2">TBZ30</strain>
    </source>
</reference>
<keyword evidence="2" id="KW-1185">Reference proteome</keyword>
<proteinExistence type="predicted"/>
<dbReference type="AlphaFoldDB" id="A0A1S9PKZ4"/>
<dbReference type="EMBL" id="MBTF01000001">
    <property type="protein sequence ID" value="OOQ61633.1"/>
    <property type="molecule type" value="Genomic_DNA"/>
</dbReference>
<comment type="caution">
    <text evidence="1">The sequence shown here is derived from an EMBL/GenBank/DDBJ whole genome shotgun (WGS) entry which is preliminary data.</text>
</comment>
<evidence type="ECO:0000313" key="2">
    <source>
        <dbReference type="Proteomes" id="UP000189739"/>
    </source>
</evidence>
<sequence>MFAEARDRSGEAKGKFSQLVVLPGLQGEGQCGKEAFLLKALLVLLVPQNGEALLSAPKKIETREKQQPSGK</sequence>
<evidence type="ECO:0000313" key="1">
    <source>
        <dbReference type="EMBL" id="OOQ61633.1"/>
    </source>
</evidence>
<accession>A0A1S9PKZ4</accession>
<gene>
    <name evidence="1" type="ORF">BC343_00725</name>
</gene>
<dbReference type="STRING" id="1792845.BC343_00725"/>